<dbReference type="RefSeq" id="WP_290139140.1">
    <property type="nucleotide sequence ID" value="NZ_CP101620.1"/>
</dbReference>
<keyword evidence="1" id="KW-0808">Transferase</keyword>
<keyword evidence="2" id="KW-0012">Acyltransferase</keyword>
<dbReference type="Proteomes" id="UP001060112">
    <property type="component" value="Chromosome"/>
</dbReference>
<dbReference type="PROSITE" id="PS51186">
    <property type="entry name" value="GNAT"/>
    <property type="match status" value="2"/>
</dbReference>
<protein>
    <submittedName>
        <fullName evidence="4">GNAT family N-acetyltransferase</fullName>
    </submittedName>
</protein>
<dbReference type="Pfam" id="PF00583">
    <property type="entry name" value="Acetyltransf_1"/>
    <property type="match status" value="2"/>
</dbReference>
<evidence type="ECO:0000259" key="3">
    <source>
        <dbReference type="PROSITE" id="PS51186"/>
    </source>
</evidence>
<keyword evidence="5" id="KW-1185">Reference proteome</keyword>
<dbReference type="InterPro" id="IPR051635">
    <property type="entry name" value="SNAT-like"/>
</dbReference>
<evidence type="ECO:0000313" key="5">
    <source>
        <dbReference type="Proteomes" id="UP001060112"/>
    </source>
</evidence>
<dbReference type="CDD" id="cd04301">
    <property type="entry name" value="NAT_SF"/>
    <property type="match status" value="2"/>
</dbReference>
<dbReference type="InterPro" id="IPR000182">
    <property type="entry name" value="GNAT_dom"/>
</dbReference>
<dbReference type="PANTHER" id="PTHR10908:SF0">
    <property type="entry name" value="SEROTONIN N-ACETYLTRANSFERASE"/>
    <property type="match status" value="1"/>
</dbReference>
<dbReference type="Gene3D" id="3.40.630.30">
    <property type="match status" value="2"/>
</dbReference>
<feature type="domain" description="N-acetyltransferase" evidence="3">
    <location>
        <begin position="1"/>
        <end position="161"/>
    </location>
</feature>
<dbReference type="EMBL" id="CP101620">
    <property type="protein sequence ID" value="UTY38672.1"/>
    <property type="molecule type" value="Genomic_DNA"/>
</dbReference>
<name>A0ABY5I3Y1_9FIRM</name>
<evidence type="ECO:0000313" key="4">
    <source>
        <dbReference type="EMBL" id="UTY38672.1"/>
    </source>
</evidence>
<evidence type="ECO:0000256" key="1">
    <source>
        <dbReference type="ARBA" id="ARBA00022679"/>
    </source>
</evidence>
<evidence type="ECO:0000256" key="2">
    <source>
        <dbReference type="ARBA" id="ARBA00023315"/>
    </source>
</evidence>
<dbReference type="InterPro" id="IPR016181">
    <property type="entry name" value="Acyl_CoA_acyltransferase"/>
</dbReference>
<gene>
    <name evidence="4" type="ORF">NMU03_13810</name>
</gene>
<organism evidence="4 5">
    <name type="scientific">Allocoprobacillus halotolerans</name>
    <dbReference type="NCBI Taxonomy" id="2944914"/>
    <lineage>
        <taxon>Bacteria</taxon>
        <taxon>Bacillati</taxon>
        <taxon>Bacillota</taxon>
        <taxon>Erysipelotrichia</taxon>
        <taxon>Erysipelotrichales</taxon>
        <taxon>Erysipelotrichaceae</taxon>
        <taxon>Allocoprobacillus</taxon>
    </lineage>
</organism>
<dbReference type="SUPFAM" id="SSF55729">
    <property type="entry name" value="Acyl-CoA N-acyltransferases (Nat)"/>
    <property type="match status" value="2"/>
</dbReference>
<sequence>MEIRFARKEDLEQLAKIEKECFPIQEAANVTQLIERLQAFHQCFLVAEIAGKITGFINGAMISNQTISDEMFTDVSFHHIHHPNQSVFSLAVLPAFRHMGIAQKLMQAFIDLAMTRQKKAIVLTCKENLISFYQQFGYISLGISNSTHGGAIWYDMILKLDQKYHTFIPMQFYHLNDCVRLFQQCFEKEPWHEKWTYEQSFQRLKEMIVAPYVFSYVLYQDGQLAGMIIGRQMTYMERKELWIDEVCISPQFQGHHLGNNLLDFVKEECKKRNIKTLVLQTIRGFLSDHFYSQNGFHIQEHLVSMKCDI</sequence>
<proteinExistence type="predicted"/>
<reference evidence="4" key="1">
    <citation type="submission" date="2022-07" db="EMBL/GenBank/DDBJ databases">
        <title>Faecal culturing of patients with breast cancer.</title>
        <authorList>
            <person name="Teng N.M.Y."/>
            <person name="Kiu R."/>
            <person name="Evans R."/>
            <person name="Baker D.J."/>
            <person name="Zenner C."/>
            <person name="Robinson S.D."/>
            <person name="Hall L.J."/>
        </authorList>
    </citation>
    <scope>NUCLEOTIDE SEQUENCE</scope>
    <source>
        <strain evidence="4">LH1062</strain>
    </source>
</reference>
<feature type="domain" description="N-acetyltransferase" evidence="3">
    <location>
        <begin position="165"/>
        <end position="309"/>
    </location>
</feature>
<dbReference type="PANTHER" id="PTHR10908">
    <property type="entry name" value="SEROTONIN N-ACETYLTRANSFERASE"/>
    <property type="match status" value="1"/>
</dbReference>
<accession>A0ABY5I3Y1</accession>